<dbReference type="SUPFAM" id="SSF51735">
    <property type="entry name" value="NAD(P)-binding Rossmann-fold domains"/>
    <property type="match status" value="1"/>
</dbReference>
<comment type="similarity">
    <text evidence="1">Belongs to the short-chain dehydrogenases/reductases (SDR) family.</text>
</comment>
<dbReference type="InterPro" id="IPR036291">
    <property type="entry name" value="NAD(P)-bd_dom_sf"/>
</dbReference>
<sequence>MGRRILITGARRGIGAALAVGLARPGHHLWLHHLDADEEAENVARLCRDLGAEATLLDADLADAGAVRGLAERAGPIDVLVNNAAKASNVAFDELPLTEWQQTFAVNVTAPMLLAQSLSPGMAERGWGRIVNVVSPTVRMGGPSGPAYVSSKAALIGLTRSLARALGPAGITVNALSPGAIRTEGEAELAAGRDAEAHAPLLATQAVPRALVPEDLVATVRLLVSEGSGALTGQVLEVGGGLVFR</sequence>
<keyword evidence="3" id="KW-1185">Reference proteome</keyword>
<dbReference type="Gene3D" id="3.40.50.720">
    <property type="entry name" value="NAD(P)-binding Rossmann-like Domain"/>
    <property type="match status" value="1"/>
</dbReference>
<dbReference type="PRINTS" id="PR00081">
    <property type="entry name" value="GDHRDH"/>
</dbReference>
<dbReference type="CDD" id="cd05233">
    <property type="entry name" value="SDR_c"/>
    <property type="match status" value="1"/>
</dbReference>
<dbReference type="EMBL" id="JAPNTZ010000020">
    <property type="protein sequence ID" value="MCY1144439.1"/>
    <property type="molecule type" value="Genomic_DNA"/>
</dbReference>
<organism evidence="2 3">
    <name type="scientific">Paractinoplanes pyxinae</name>
    <dbReference type="NCBI Taxonomy" id="2997416"/>
    <lineage>
        <taxon>Bacteria</taxon>
        <taxon>Bacillati</taxon>
        <taxon>Actinomycetota</taxon>
        <taxon>Actinomycetes</taxon>
        <taxon>Micromonosporales</taxon>
        <taxon>Micromonosporaceae</taxon>
        <taxon>Paractinoplanes</taxon>
    </lineage>
</organism>
<dbReference type="PROSITE" id="PS00061">
    <property type="entry name" value="ADH_SHORT"/>
    <property type="match status" value="1"/>
</dbReference>
<dbReference type="InterPro" id="IPR002347">
    <property type="entry name" value="SDR_fam"/>
</dbReference>
<protein>
    <submittedName>
        <fullName evidence="2">SDR family oxidoreductase</fullName>
    </submittedName>
</protein>
<evidence type="ECO:0000256" key="1">
    <source>
        <dbReference type="ARBA" id="ARBA00006484"/>
    </source>
</evidence>
<dbReference type="Pfam" id="PF13561">
    <property type="entry name" value="adh_short_C2"/>
    <property type="match status" value="1"/>
</dbReference>
<dbReference type="InterPro" id="IPR050259">
    <property type="entry name" value="SDR"/>
</dbReference>
<dbReference type="RefSeq" id="WP_267569022.1">
    <property type="nucleotide sequence ID" value="NZ_JAPNTZ010000020.1"/>
</dbReference>
<dbReference type="InterPro" id="IPR020904">
    <property type="entry name" value="Sc_DH/Rdtase_CS"/>
</dbReference>
<comment type="caution">
    <text evidence="2">The sequence shown here is derived from an EMBL/GenBank/DDBJ whole genome shotgun (WGS) entry which is preliminary data.</text>
</comment>
<accession>A0ABT4BD50</accession>
<dbReference type="PANTHER" id="PTHR42879">
    <property type="entry name" value="3-OXOACYL-(ACYL-CARRIER-PROTEIN) REDUCTASE"/>
    <property type="match status" value="1"/>
</dbReference>
<evidence type="ECO:0000313" key="3">
    <source>
        <dbReference type="Proteomes" id="UP001151002"/>
    </source>
</evidence>
<proteinExistence type="inferred from homology"/>
<reference evidence="2" key="1">
    <citation type="submission" date="2022-11" db="EMBL/GenBank/DDBJ databases">
        <authorList>
            <person name="Somphong A."/>
            <person name="Phongsopitanun W."/>
        </authorList>
    </citation>
    <scope>NUCLEOTIDE SEQUENCE</scope>
    <source>
        <strain evidence="2">Pm04-4</strain>
    </source>
</reference>
<dbReference type="Proteomes" id="UP001151002">
    <property type="component" value="Unassembled WGS sequence"/>
</dbReference>
<evidence type="ECO:0000313" key="2">
    <source>
        <dbReference type="EMBL" id="MCY1144439.1"/>
    </source>
</evidence>
<name>A0ABT4BD50_9ACTN</name>
<dbReference type="PRINTS" id="PR00080">
    <property type="entry name" value="SDRFAMILY"/>
</dbReference>
<gene>
    <name evidence="2" type="ORF">OWR29_41130</name>
</gene>